<dbReference type="AlphaFoldDB" id="A0A3A6TNP5"/>
<proteinExistence type="predicted"/>
<name>A0A3A6TNP5_9GAMM</name>
<dbReference type="Gene3D" id="2.60.120.620">
    <property type="entry name" value="q2cbj1_9rhob like domain"/>
    <property type="match status" value="1"/>
</dbReference>
<dbReference type="Proteomes" id="UP000273022">
    <property type="component" value="Unassembled WGS sequence"/>
</dbReference>
<reference evidence="1 2" key="1">
    <citation type="submission" date="2018-09" db="EMBL/GenBank/DDBJ databases">
        <title>Phylogeny of the Shewanellaceae, and recommendation for two new genera, Pseudoshewanella and Parashewanella.</title>
        <authorList>
            <person name="Wang G."/>
        </authorList>
    </citation>
    <scope>NUCLEOTIDE SEQUENCE [LARGE SCALE GENOMIC DNA]</scope>
    <source>
        <strain evidence="1 2">KCTC 22492</strain>
    </source>
</reference>
<sequence>MQENFTLIKNQALLKLTPYFDNMARDIYYPGDRFKAISRFTVIDDKVTILPHQGYIQTQYFNSVAGNIVRDYPPINECLTSHSACSDLLKLAAGITHSPSSAVYTLHQHRALTMKGQESITVPEGKHQDGYEYVLLCCIARHNIVGGITSLYVGKQDDSKQVFKKILLEGEIVLVKDNVLYHYTTPVMHLNDELGYRDILVVTISQKGLTDVPVS</sequence>
<comment type="caution">
    <text evidence="1">The sequence shown here is derived from an EMBL/GenBank/DDBJ whole genome shotgun (WGS) entry which is preliminary data.</text>
</comment>
<dbReference type="GO" id="GO:0051213">
    <property type="term" value="F:dioxygenase activity"/>
    <property type="evidence" value="ECO:0007669"/>
    <property type="project" value="InterPro"/>
</dbReference>
<dbReference type="OrthoDB" id="6681382at2"/>
<keyword evidence="2" id="KW-1185">Reference proteome</keyword>
<evidence type="ECO:0000313" key="1">
    <source>
        <dbReference type="EMBL" id="RJY12960.1"/>
    </source>
</evidence>
<evidence type="ECO:0008006" key="3">
    <source>
        <dbReference type="Google" id="ProtNLM"/>
    </source>
</evidence>
<dbReference type="Pfam" id="PF10014">
    <property type="entry name" value="2OG-Fe_Oxy_2"/>
    <property type="match status" value="1"/>
</dbReference>
<gene>
    <name evidence="1" type="ORF">D5R81_12180</name>
</gene>
<dbReference type="RefSeq" id="WP_121853910.1">
    <property type="nucleotide sequence ID" value="NZ_CP037952.1"/>
</dbReference>
<protein>
    <recommendedName>
        <fullName evidence="3">2OG-Fe dioxygenase family protein</fullName>
    </recommendedName>
</protein>
<dbReference type="InterPro" id="IPR018724">
    <property type="entry name" value="2OG-Fe_dioxygenase"/>
</dbReference>
<accession>A0A3A6TNP5</accession>
<evidence type="ECO:0000313" key="2">
    <source>
        <dbReference type="Proteomes" id="UP000273022"/>
    </source>
</evidence>
<dbReference type="EMBL" id="QYYH01000072">
    <property type="protein sequence ID" value="RJY12960.1"/>
    <property type="molecule type" value="Genomic_DNA"/>
</dbReference>
<organism evidence="1 2">
    <name type="scientific">Parashewanella spongiae</name>
    <dbReference type="NCBI Taxonomy" id="342950"/>
    <lineage>
        <taxon>Bacteria</taxon>
        <taxon>Pseudomonadati</taxon>
        <taxon>Pseudomonadota</taxon>
        <taxon>Gammaproteobacteria</taxon>
        <taxon>Alteromonadales</taxon>
        <taxon>Shewanellaceae</taxon>
        <taxon>Parashewanella</taxon>
    </lineage>
</organism>